<keyword evidence="1" id="KW-0732">Signal</keyword>
<organism evidence="2 3">
    <name type="scientific">Pseudoalteromonas phenolica</name>
    <dbReference type="NCBI Taxonomy" id="161398"/>
    <lineage>
        <taxon>Bacteria</taxon>
        <taxon>Pseudomonadati</taxon>
        <taxon>Pseudomonadota</taxon>
        <taxon>Gammaproteobacteria</taxon>
        <taxon>Alteromonadales</taxon>
        <taxon>Pseudoalteromonadaceae</taxon>
        <taxon>Pseudoalteromonas</taxon>
    </lineage>
</organism>
<dbReference type="Proteomes" id="UP000309186">
    <property type="component" value="Unassembled WGS sequence"/>
</dbReference>
<proteinExistence type="predicted"/>
<reference evidence="2 3" key="1">
    <citation type="submission" date="2018-01" db="EMBL/GenBank/DDBJ databases">
        <title>Co-occurrence of chitin degradation, pigmentation and bioactivity in marine Pseudoalteromonas.</title>
        <authorList>
            <person name="Paulsen S."/>
            <person name="Gram L."/>
            <person name="Machado H."/>
        </authorList>
    </citation>
    <scope>NUCLEOTIDE SEQUENCE [LARGE SCALE GENOMIC DNA]</scope>
    <source>
        <strain evidence="2 3">S3663</strain>
    </source>
</reference>
<name>A0A5R9PZH0_9GAMM</name>
<feature type="signal peptide" evidence="1">
    <location>
        <begin position="1"/>
        <end position="19"/>
    </location>
</feature>
<evidence type="ECO:0000313" key="2">
    <source>
        <dbReference type="EMBL" id="TLX46075.1"/>
    </source>
</evidence>
<accession>A0A5R9PZH0</accession>
<feature type="chain" id="PRO_5024398602" evidence="1">
    <location>
        <begin position="20"/>
        <end position="159"/>
    </location>
</feature>
<evidence type="ECO:0000256" key="1">
    <source>
        <dbReference type="SAM" id="SignalP"/>
    </source>
</evidence>
<evidence type="ECO:0000313" key="3">
    <source>
        <dbReference type="Proteomes" id="UP000309186"/>
    </source>
</evidence>
<dbReference type="EMBL" id="PPSW01000025">
    <property type="protein sequence ID" value="TLX46075.1"/>
    <property type="molecule type" value="Genomic_DNA"/>
</dbReference>
<protein>
    <submittedName>
        <fullName evidence="2">Uncharacterized protein</fullName>
    </submittedName>
</protein>
<dbReference type="OrthoDB" id="6314336at2"/>
<gene>
    <name evidence="2" type="ORF">C1E24_15000</name>
</gene>
<dbReference type="AlphaFoldDB" id="A0A5R9PZH0"/>
<dbReference type="RefSeq" id="WP_138482789.1">
    <property type="nucleotide sequence ID" value="NZ_PPSW01000025.1"/>
</dbReference>
<sequence>MKLFAMAFLVSFYSFSVNAKISLPDTCNDLTEASEKALVLLNKKEFIELGECIGASQIKARRVDWIPEACSEIREDENSYLGILSLSKKEALQIGMCVGVINAVFTRYDNERVISYSSYSNRYRKYQCARGKQAVDIMVNSSWVDMSREDVRDLLCKEY</sequence>
<comment type="caution">
    <text evidence="2">The sequence shown here is derived from an EMBL/GenBank/DDBJ whole genome shotgun (WGS) entry which is preliminary data.</text>
</comment>